<name>A0A9Q4C1W7_9EURY</name>
<gene>
    <name evidence="2" type="ORF">EGH25_03395</name>
</gene>
<evidence type="ECO:0000313" key="3">
    <source>
        <dbReference type="Proteomes" id="UP001149411"/>
    </source>
</evidence>
<proteinExistence type="predicted"/>
<sequence>MNRRVFLRTTAGATVALTGCLGGGGDDEQQVDNEPQGQFTVVRDAGAGAIEITVDDPMNSDHAAVDGDHSFSGAIVMENISEGDSLTLSVEDGEIAESGNLEIFAIRGDVVTTEEGERYLLEETPDEFTSIEDEEDNPFSYDFSDAVGD</sequence>
<reference evidence="2" key="1">
    <citation type="submission" date="2022-09" db="EMBL/GenBank/DDBJ databases">
        <title>Haloadaptaus new haloarchaeum isolated from saline soil.</title>
        <authorList>
            <person name="Duran-Viseras A."/>
            <person name="Sanchez-Porro C."/>
            <person name="Ventosa A."/>
        </authorList>
    </citation>
    <scope>NUCLEOTIDE SEQUENCE</scope>
    <source>
        <strain evidence="2">F3-133</strain>
    </source>
</reference>
<dbReference type="AlphaFoldDB" id="A0A9Q4C1W7"/>
<dbReference type="Proteomes" id="UP001149411">
    <property type="component" value="Unassembled WGS sequence"/>
</dbReference>
<keyword evidence="3" id="KW-1185">Reference proteome</keyword>
<dbReference type="EMBL" id="RKLV01000003">
    <property type="protein sequence ID" value="MCX2818397.1"/>
    <property type="molecule type" value="Genomic_DNA"/>
</dbReference>
<dbReference type="PROSITE" id="PS51257">
    <property type="entry name" value="PROKAR_LIPOPROTEIN"/>
    <property type="match status" value="1"/>
</dbReference>
<dbReference type="RefSeq" id="WP_266086218.1">
    <property type="nucleotide sequence ID" value="NZ_RKLV01000003.1"/>
</dbReference>
<accession>A0A9Q4C1W7</accession>
<comment type="caution">
    <text evidence="2">The sequence shown here is derived from an EMBL/GenBank/DDBJ whole genome shotgun (WGS) entry which is preliminary data.</text>
</comment>
<organism evidence="2 3">
    <name type="scientific">Halorutilus salinus</name>
    <dbReference type="NCBI Taxonomy" id="2487751"/>
    <lineage>
        <taxon>Archaea</taxon>
        <taxon>Methanobacteriati</taxon>
        <taxon>Methanobacteriota</taxon>
        <taxon>Stenosarchaea group</taxon>
        <taxon>Halobacteria</taxon>
        <taxon>Halorutilales</taxon>
        <taxon>Halorutilaceae</taxon>
        <taxon>Halorutilus</taxon>
    </lineage>
</organism>
<protein>
    <submittedName>
        <fullName evidence="2">Uncharacterized protein</fullName>
    </submittedName>
</protein>
<evidence type="ECO:0000313" key="2">
    <source>
        <dbReference type="EMBL" id="MCX2818397.1"/>
    </source>
</evidence>
<evidence type="ECO:0000256" key="1">
    <source>
        <dbReference type="SAM" id="MobiDB-lite"/>
    </source>
</evidence>
<feature type="region of interest" description="Disordered" evidence="1">
    <location>
        <begin position="130"/>
        <end position="149"/>
    </location>
</feature>